<proteinExistence type="predicted"/>
<dbReference type="InterPro" id="IPR036116">
    <property type="entry name" value="FN3_sf"/>
</dbReference>
<dbReference type="InterPro" id="IPR013783">
    <property type="entry name" value="Ig-like_fold"/>
</dbReference>
<protein>
    <recommendedName>
        <fullName evidence="1">Fibronectin type-III domain-containing protein</fullName>
    </recommendedName>
</protein>
<sequence>MPSSTAKSARRWTYLFLAFFIILAGCGHKGPVRPLALKLPVAPGEPTVTQKGARFLLAWTLPGSNQDGSPLTNLQGFRVYRMSYDPAEDCPECRDTSILLQTLDLDYLQGARRIGERLFLWDSALEAGVGYQYRIVPYNRSGREGLGALLRLPFHNPPPPPQSLAATGLDRLVRLTWESVVEKRDGVEFLGYNLYRGEAGSPLQPTPLTRMPLTETSYDDFGLENGTTYLYGVRTVVRIFGQIVESPLSPTVEATPGASL</sequence>
<reference evidence="2 3" key="1">
    <citation type="submission" date="2015-07" db="EMBL/GenBank/DDBJ databases">
        <title>Isolation and Genomic Characterization of a Novel Halophilic Metal-Reducing Deltaproteobacterium from the Deep Subsurface.</title>
        <authorList>
            <person name="Badalamenti J.P."/>
            <person name="Summers Z.M."/>
            <person name="Gralnick J.A."/>
            <person name="Bond D.R."/>
        </authorList>
    </citation>
    <scope>NUCLEOTIDE SEQUENCE [LARGE SCALE GENOMIC DNA]</scope>
    <source>
        <strain evidence="2 3">WTL</strain>
    </source>
</reference>
<dbReference type="RefSeq" id="WP_053549887.1">
    <property type="nucleotide sequence ID" value="NZ_CP010802.1"/>
</dbReference>
<evidence type="ECO:0000313" key="2">
    <source>
        <dbReference type="EMBL" id="ALC15703.1"/>
    </source>
</evidence>
<dbReference type="OrthoDB" id="5401792at2"/>
<dbReference type="SUPFAM" id="SSF49265">
    <property type="entry name" value="Fibronectin type III"/>
    <property type="match status" value="1"/>
</dbReference>
<dbReference type="PROSITE" id="PS50853">
    <property type="entry name" value="FN3"/>
    <property type="match status" value="1"/>
</dbReference>
<evidence type="ECO:0000259" key="1">
    <source>
        <dbReference type="PROSITE" id="PS50853"/>
    </source>
</evidence>
<name>A0A0M3QF98_9BACT</name>
<organism evidence="2 3">
    <name type="scientific">Desulfuromonas soudanensis</name>
    <dbReference type="NCBI Taxonomy" id="1603606"/>
    <lineage>
        <taxon>Bacteria</taxon>
        <taxon>Pseudomonadati</taxon>
        <taxon>Thermodesulfobacteriota</taxon>
        <taxon>Desulfuromonadia</taxon>
        <taxon>Desulfuromonadales</taxon>
        <taxon>Desulfuromonadaceae</taxon>
        <taxon>Desulfuromonas</taxon>
    </lineage>
</organism>
<dbReference type="InterPro" id="IPR003961">
    <property type="entry name" value="FN3_dom"/>
</dbReference>
<evidence type="ECO:0000313" key="3">
    <source>
        <dbReference type="Proteomes" id="UP000057158"/>
    </source>
</evidence>
<dbReference type="Proteomes" id="UP000057158">
    <property type="component" value="Chromosome"/>
</dbReference>
<dbReference type="CDD" id="cd00063">
    <property type="entry name" value="FN3"/>
    <property type="match status" value="1"/>
</dbReference>
<accession>A0A0M3QF98</accession>
<dbReference type="EMBL" id="CP010802">
    <property type="protein sequence ID" value="ALC15703.1"/>
    <property type="molecule type" value="Genomic_DNA"/>
</dbReference>
<dbReference type="PROSITE" id="PS51257">
    <property type="entry name" value="PROKAR_LIPOPROTEIN"/>
    <property type="match status" value="1"/>
</dbReference>
<gene>
    <name evidence="2" type="ORF">DSOUD_0917</name>
</gene>
<dbReference type="SMART" id="SM00060">
    <property type="entry name" value="FN3"/>
    <property type="match status" value="2"/>
</dbReference>
<dbReference type="AlphaFoldDB" id="A0A0M3QF98"/>
<dbReference type="KEGG" id="des:DSOUD_0917"/>
<dbReference type="PATRIC" id="fig|1603606.3.peg.1008"/>
<dbReference type="Gene3D" id="2.60.40.10">
    <property type="entry name" value="Immunoglobulins"/>
    <property type="match status" value="1"/>
</dbReference>
<dbReference type="STRING" id="1603606.DSOUD_0917"/>
<keyword evidence="3" id="KW-1185">Reference proteome</keyword>
<feature type="domain" description="Fibronectin type-III" evidence="1">
    <location>
        <begin position="157"/>
        <end position="259"/>
    </location>
</feature>